<gene>
    <name evidence="3" type="ORF">Q31b_52010</name>
</gene>
<evidence type="ECO:0000313" key="4">
    <source>
        <dbReference type="Proteomes" id="UP000315471"/>
    </source>
</evidence>
<dbReference type="InterPro" id="IPR036515">
    <property type="entry name" value="Transposase_17_sf"/>
</dbReference>
<dbReference type="InterPro" id="IPR002686">
    <property type="entry name" value="Transposase_17"/>
</dbReference>
<evidence type="ECO:0000313" key="3">
    <source>
        <dbReference type="EMBL" id="TWU35766.1"/>
    </source>
</evidence>
<dbReference type="GO" id="GO:0004803">
    <property type="term" value="F:transposase activity"/>
    <property type="evidence" value="ECO:0007669"/>
    <property type="project" value="InterPro"/>
</dbReference>
<dbReference type="Gene3D" id="3.30.70.1290">
    <property type="entry name" value="Transposase IS200-like"/>
    <property type="match status" value="1"/>
</dbReference>
<accession>A0A5C6DLG3</accession>
<dbReference type="SMART" id="SM01321">
    <property type="entry name" value="Y1_Tnp"/>
    <property type="match status" value="1"/>
</dbReference>
<dbReference type="Proteomes" id="UP000315471">
    <property type="component" value="Unassembled WGS sequence"/>
</dbReference>
<dbReference type="GO" id="GO:0006313">
    <property type="term" value="P:DNA transposition"/>
    <property type="evidence" value="ECO:0007669"/>
    <property type="project" value="InterPro"/>
</dbReference>
<sequence length="236" mass="27397">MIDEGLFRRRNLPHIDVDGKPYFITGCLAGSIPASGMSRIRSYRQELEQRSIPNNMACQEWEEKKHKLVFRLVDSILDGEPAVKHLEDDRLADIVQNAFSHFAGERYQLFAYVVMPSHHHWVFLPDPDWSDAFLKQQLSKCRQQTPRESISHSIQSFTATRCNRILGRTGTFWQDETFDHFVRNETELLRIIHYIENNPVVARLCEKPEDYKHSSASIRKKRGIEAGQPISRGTGF</sequence>
<comment type="caution">
    <text evidence="3">The sequence shown here is derived from an EMBL/GenBank/DDBJ whole genome shotgun (WGS) entry which is preliminary data.</text>
</comment>
<reference evidence="3 4" key="1">
    <citation type="submission" date="2019-02" db="EMBL/GenBank/DDBJ databases">
        <title>Deep-cultivation of Planctomycetes and their phenomic and genomic characterization uncovers novel biology.</title>
        <authorList>
            <person name="Wiegand S."/>
            <person name="Jogler M."/>
            <person name="Boedeker C."/>
            <person name="Pinto D."/>
            <person name="Vollmers J."/>
            <person name="Rivas-Marin E."/>
            <person name="Kohn T."/>
            <person name="Peeters S.H."/>
            <person name="Heuer A."/>
            <person name="Rast P."/>
            <person name="Oberbeckmann S."/>
            <person name="Bunk B."/>
            <person name="Jeske O."/>
            <person name="Meyerdierks A."/>
            <person name="Storesund J.E."/>
            <person name="Kallscheuer N."/>
            <person name="Luecker S."/>
            <person name="Lage O.M."/>
            <person name="Pohl T."/>
            <person name="Merkel B.J."/>
            <person name="Hornburger P."/>
            <person name="Mueller R.-W."/>
            <person name="Bruemmer F."/>
            <person name="Labrenz M."/>
            <person name="Spormann A.M."/>
            <person name="Op Den Camp H."/>
            <person name="Overmann J."/>
            <person name="Amann R."/>
            <person name="Jetten M.S.M."/>
            <person name="Mascher T."/>
            <person name="Medema M.H."/>
            <person name="Devos D.P."/>
            <person name="Kaster A.-K."/>
            <person name="Ovreas L."/>
            <person name="Rohde M."/>
            <person name="Galperin M.Y."/>
            <person name="Jogler C."/>
        </authorList>
    </citation>
    <scope>NUCLEOTIDE SEQUENCE [LARGE SCALE GENOMIC DNA]</scope>
    <source>
        <strain evidence="3 4">Q31b</strain>
    </source>
</reference>
<organism evidence="3 4">
    <name type="scientific">Novipirellula aureliae</name>
    <dbReference type="NCBI Taxonomy" id="2527966"/>
    <lineage>
        <taxon>Bacteria</taxon>
        <taxon>Pseudomonadati</taxon>
        <taxon>Planctomycetota</taxon>
        <taxon>Planctomycetia</taxon>
        <taxon>Pirellulales</taxon>
        <taxon>Pirellulaceae</taxon>
        <taxon>Novipirellula</taxon>
    </lineage>
</organism>
<name>A0A5C6DLG3_9BACT</name>
<evidence type="ECO:0000259" key="2">
    <source>
        <dbReference type="SMART" id="SM01321"/>
    </source>
</evidence>
<dbReference type="InterPro" id="IPR052715">
    <property type="entry name" value="RAYT_transposase"/>
</dbReference>
<feature type="region of interest" description="Disordered" evidence="1">
    <location>
        <begin position="216"/>
        <end position="236"/>
    </location>
</feature>
<dbReference type="AlphaFoldDB" id="A0A5C6DLG3"/>
<dbReference type="SUPFAM" id="SSF143422">
    <property type="entry name" value="Transposase IS200-like"/>
    <property type="match status" value="1"/>
</dbReference>
<dbReference type="RefSeq" id="WP_231617826.1">
    <property type="nucleotide sequence ID" value="NZ_SJPY01000009.1"/>
</dbReference>
<dbReference type="GO" id="GO:0043565">
    <property type="term" value="F:sequence-specific DNA binding"/>
    <property type="evidence" value="ECO:0007669"/>
    <property type="project" value="TreeGrafter"/>
</dbReference>
<protein>
    <recommendedName>
        <fullName evidence="2">Transposase IS200-like domain-containing protein</fullName>
    </recommendedName>
</protein>
<keyword evidence="4" id="KW-1185">Reference proteome</keyword>
<evidence type="ECO:0000256" key="1">
    <source>
        <dbReference type="SAM" id="MobiDB-lite"/>
    </source>
</evidence>
<dbReference type="EMBL" id="SJPY01000009">
    <property type="protein sequence ID" value="TWU35766.1"/>
    <property type="molecule type" value="Genomic_DNA"/>
</dbReference>
<proteinExistence type="predicted"/>
<dbReference type="PANTHER" id="PTHR36966:SF1">
    <property type="entry name" value="REP-ASSOCIATED TYROSINE TRANSPOSASE"/>
    <property type="match status" value="1"/>
</dbReference>
<feature type="domain" description="Transposase IS200-like" evidence="2">
    <location>
        <begin position="80"/>
        <end position="198"/>
    </location>
</feature>
<dbReference type="PANTHER" id="PTHR36966">
    <property type="entry name" value="REP-ASSOCIATED TYROSINE TRANSPOSASE"/>
    <property type="match status" value="1"/>
</dbReference>